<evidence type="ECO:0000313" key="3">
    <source>
        <dbReference type="Proteomes" id="UP001227192"/>
    </source>
</evidence>
<feature type="region of interest" description="Disordered" evidence="1">
    <location>
        <begin position="1"/>
        <end position="34"/>
    </location>
</feature>
<proteinExistence type="predicted"/>
<dbReference type="Proteomes" id="UP001227192">
    <property type="component" value="Unassembled WGS sequence"/>
</dbReference>
<name>A0AAI9X242_PENTH</name>
<gene>
    <name evidence="2" type="ORF">VN97_g12968</name>
</gene>
<evidence type="ECO:0000313" key="2">
    <source>
        <dbReference type="EMBL" id="KAJ9480584.1"/>
    </source>
</evidence>
<keyword evidence="3" id="KW-1185">Reference proteome</keyword>
<organism evidence="2 3">
    <name type="scientific">Penicillium thymicola</name>
    <dbReference type="NCBI Taxonomy" id="293382"/>
    <lineage>
        <taxon>Eukaryota</taxon>
        <taxon>Fungi</taxon>
        <taxon>Dikarya</taxon>
        <taxon>Ascomycota</taxon>
        <taxon>Pezizomycotina</taxon>
        <taxon>Eurotiomycetes</taxon>
        <taxon>Eurotiomycetidae</taxon>
        <taxon>Eurotiales</taxon>
        <taxon>Aspergillaceae</taxon>
        <taxon>Penicillium</taxon>
    </lineage>
</organism>
<reference evidence="2" key="2">
    <citation type="journal article" date="2016" name="Fungal Biol.">
        <title>Ochratoxin A production by Penicillium thymicola.</title>
        <authorList>
            <person name="Nguyen H.D.T."/>
            <person name="McMullin D.R."/>
            <person name="Ponomareva E."/>
            <person name="Riley R."/>
            <person name="Pomraning K.R."/>
            <person name="Baker S.E."/>
            <person name="Seifert K.A."/>
        </authorList>
    </citation>
    <scope>NUCLEOTIDE SEQUENCE</scope>
    <source>
        <strain evidence="2">DAOM 180753</strain>
    </source>
</reference>
<sequence>MIEQLKAAQQTSEFQLPEPRVIGRRPRLVPPDSTSPSCEVILSIVQENINLGLSANFAIAVPSAQQPFRLLVRPTRYQILSRYQICNLSTY</sequence>
<comment type="caution">
    <text evidence="2">The sequence shown here is derived from an EMBL/GenBank/DDBJ whole genome shotgun (WGS) entry which is preliminary data.</text>
</comment>
<accession>A0AAI9X242</accession>
<evidence type="ECO:0000256" key="1">
    <source>
        <dbReference type="SAM" id="MobiDB-lite"/>
    </source>
</evidence>
<protein>
    <submittedName>
        <fullName evidence="2">Uncharacterized protein</fullName>
    </submittedName>
</protein>
<dbReference type="EMBL" id="LACB01001280">
    <property type="protein sequence ID" value="KAJ9480584.1"/>
    <property type="molecule type" value="Genomic_DNA"/>
</dbReference>
<dbReference type="AlphaFoldDB" id="A0AAI9X242"/>
<reference evidence="2" key="1">
    <citation type="submission" date="2015-06" db="EMBL/GenBank/DDBJ databases">
        <authorList>
            <person name="Nguyen H."/>
        </authorList>
    </citation>
    <scope>NUCLEOTIDE SEQUENCE</scope>
    <source>
        <strain evidence="2">DAOM 180753</strain>
    </source>
</reference>